<dbReference type="AlphaFoldDB" id="A0A8X7XNR1"/>
<name>A0A8X7XNR1_POPTO</name>
<reference evidence="2" key="1">
    <citation type="journal article" date="2020" name="bioRxiv">
        <title>Hybrid origin of Populus tomentosa Carr. identified through genome sequencing and phylogenomic analysis.</title>
        <authorList>
            <person name="An X."/>
            <person name="Gao K."/>
            <person name="Chen Z."/>
            <person name="Li J."/>
            <person name="Yang X."/>
            <person name="Yang X."/>
            <person name="Zhou J."/>
            <person name="Guo T."/>
            <person name="Zhao T."/>
            <person name="Huang S."/>
            <person name="Miao D."/>
            <person name="Khan W.U."/>
            <person name="Rao P."/>
            <person name="Ye M."/>
            <person name="Lei B."/>
            <person name="Liao W."/>
            <person name="Wang J."/>
            <person name="Ji L."/>
            <person name="Li Y."/>
            <person name="Guo B."/>
            <person name="Mustafa N.S."/>
            <person name="Li S."/>
            <person name="Yun Q."/>
            <person name="Keller S.R."/>
            <person name="Mao J."/>
            <person name="Zhang R."/>
            <person name="Strauss S.H."/>
        </authorList>
    </citation>
    <scope>NUCLEOTIDE SEQUENCE</scope>
    <source>
        <strain evidence="2">GM15</strain>
        <tissue evidence="2">Leaf</tissue>
    </source>
</reference>
<evidence type="ECO:0000313" key="2">
    <source>
        <dbReference type="EMBL" id="KAG6735256.1"/>
    </source>
</evidence>
<accession>A0A8X7XNR1</accession>
<protein>
    <recommendedName>
        <fullName evidence="1">ApeI dehydratase-like domain-containing protein</fullName>
    </recommendedName>
</protein>
<keyword evidence="3" id="KW-1185">Reference proteome</keyword>
<sequence>MSTCVSFHFCWWIEQSWSFSYCHQECDNFFFGHFPERLVVPGVLMIEVMFCLCMDFLEIHCNDYLDNSDANSVLCLHVPDLNYLGTIRRR</sequence>
<dbReference type="SUPFAM" id="SSF54637">
    <property type="entry name" value="Thioesterase/thiol ester dehydrase-isomerase"/>
    <property type="match status" value="1"/>
</dbReference>
<evidence type="ECO:0000259" key="1">
    <source>
        <dbReference type="Pfam" id="PF22818"/>
    </source>
</evidence>
<dbReference type="InterPro" id="IPR054545">
    <property type="entry name" value="ApeI-like"/>
</dbReference>
<dbReference type="Proteomes" id="UP000886885">
    <property type="component" value="Unassembled WGS sequence"/>
</dbReference>
<dbReference type="Pfam" id="PF22818">
    <property type="entry name" value="ApeI-like"/>
    <property type="match status" value="1"/>
</dbReference>
<gene>
    <name evidence="2" type="ORF">POTOM_062203</name>
</gene>
<dbReference type="InterPro" id="IPR029069">
    <property type="entry name" value="HotDog_dom_sf"/>
</dbReference>
<evidence type="ECO:0000313" key="3">
    <source>
        <dbReference type="Proteomes" id="UP000886885"/>
    </source>
</evidence>
<dbReference type="EMBL" id="JAAWWB010002345">
    <property type="protein sequence ID" value="KAG6735256.1"/>
    <property type="molecule type" value="Genomic_DNA"/>
</dbReference>
<comment type="caution">
    <text evidence="2">The sequence shown here is derived from an EMBL/GenBank/DDBJ whole genome shotgun (WGS) entry which is preliminary data.</text>
</comment>
<dbReference type="Gene3D" id="3.10.129.10">
    <property type="entry name" value="Hotdog Thioesterase"/>
    <property type="match status" value="1"/>
</dbReference>
<organism evidence="2 3">
    <name type="scientific">Populus tomentosa</name>
    <name type="common">Chinese white poplar</name>
    <dbReference type="NCBI Taxonomy" id="118781"/>
    <lineage>
        <taxon>Eukaryota</taxon>
        <taxon>Viridiplantae</taxon>
        <taxon>Streptophyta</taxon>
        <taxon>Embryophyta</taxon>
        <taxon>Tracheophyta</taxon>
        <taxon>Spermatophyta</taxon>
        <taxon>Magnoliopsida</taxon>
        <taxon>eudicotyledons</taxon>
        <taxon>Gunneridae</taxon>
        <taxon>Pentapetalae</taxon>
        <taxon>rosids</taxon>
        <taxon>fabids</taxon>
        <taxon>Malpighiales</taxon>
        <taxon>Salicaceae</taxon>
        <taxon>Saliceae</taxon>
        <taxon>Populus</taxon>
    </lineage>
</organism>
<feature type="domain" description="ApeI dehydratase-like" evidence="1">
    <location>
        <begin position="15"/>
        <end position="58"/>
    </location>
</feature>
<proteinExistence type="predicted"/>